<evidence type="ECO:0000313" key="4">
    <source>
        <dbReference type="Proteomes" id="UP000215914"/>
    </source>
</evidence>
<dbReference type="EMBL" id="MNCJ02000321">
    <property type="protein sequence ID" value="KAF5803837.1"/>
    <property type="molecule type" value="Genomic_DNA"/>
</dbReference>
<protein>
    <submittedName>
        <fullName evidence="2 3">F-box domain-containing protein</fullName>
    </submittedName>
</protein>
<feature type="domain" description="F-box" evidence="1">
    <location>
        <begin position="1"/>
        <end position="45"/>
    </location>
</feature>
<dbReference type="InterPro" id="IPR050796">
    <property type="entry name" value="SCF_F-box_component"/>
</dbReference>
<dbReference type="FunCoup" id="A0A251UL51">
    <property type="interactions" value="249"/>
</dbReference>
<dbReference type="InterPro" id="IPR006527">
    <property type="entry name" value="F-box-assoc_dom_typ1"/>
</dbReference>
<dbReference type="InParanoid" id="A0A251UL51"/>
<dbReference type="Pfam" id="PF07734">
    <property type="entry name" value="FBA_1"/>
    <property type="match status" value="1"/>
</dbReference>
<evidence type="ECO:0000259" key="1">
    <source>
        <dbReference type="PROSITE" id="PS50181"/>
    </source>
</evidence>
<dbReference type="OrthoDB" id="1867629at2759"/>
<dbReference type="Pfam" id="PF00646">
    <property type="entry name" value="F-box"/>
    <property type="match status" value="1"/>
</dbReference>
<dbReference type="PROSITE" id="PS50181">
    <property type="entry name" value="FBOX"/>
    <property type="match status" value="1"/>
</dbReference>
<dbReference type="AlphaFoldDB" id="A0A251UL51"/>
<dbReference type="PANTHER" id="PTHR31672:SF10">
    <property type="entry name" value="F-BOX DOMAIN-CONTAINING PROTEIN"/>
    <property type="match status" value="1"/>
</dbReference>
<dbReference type="PANTHER" id="PTHR31672">
    <property type="entry name" value="BNACNNG10540D PROTEIN"/>
    <property type="match status" value="1"/>
</dbReference>
<evidence type="ECO:0000313" key="2">
    <source>
        <dbReference type="EMBL" id="KAF5803837.1"/>
    </source>
</evidence>
<reference evidence="3" key="2">
    <citation type="submission" date="2017-02" db="EMBL/GenBank/DDBJ databases">
        <title>Sunflower complete genome.</title>
        <authorList>
            <person name="Langlade N."/>
            <person name="Munos S."/>
        </authorList>
    </citation>
    <scope>NUCLEOTIDE SEQUENCE [LARGE SCALE GENOMIC DNA]</scope>
    <source>
        <tissue evidence="3">Leaves</tissue>
    </source>
</reference>
<dbReference type="NCBIfam" id="TIGR01640">
    <property type="entry name" value="F_box_assoc_1"/>
    <property type="match status" value="1"/>
</dbReference>
<dbReference type="CDD" id="cd22157">
    <property type="entry name" value="F-box_AtFBW1-like"/>
    <property type="match status" value="1"/>
</dbReference>
<evidence type="ECO:0000313" key="3">
    <source>
        <dbReference type="EMBL" id="OTG23606.1"/>
    </source>
</evidence>
<accession>A0A251UL51</accession>
<keyword evidence="4" id="KW-1185">Reference proteome</keyword>
<dbReference type="InterPro" id="IPR036047">
    <property type="entry name" value="F-box-like_dom_sf"/>
</dbReference>
<gene>
    <name evidence="3" type="ORF">HannXRQ_Chr06g0184351</name>
    <name evidence="2" type="ORF">HanXRQr2_Chr06g0276091</name>
</gene>
<proteinExistence type="predicted"/>
<dbReference type="Gramene" id="mRNA:HanXRQr2_Chr06g0276091">
    <property type="protein sequence ID" value="CDS:HanXRQr2_Chr06g0276091.1"/>
    <property type="gene ID" value="HanXRQr2_Chr06g0276091"/>
</dbReference>
<dbReference type="InterPro" id="IPR001810">
    <property type="entry name" value="F-box_dom"/>
</dbReference>
<name>A0A251UL51_HELAN</name>
<dbReference type="SUPFAM" id="SSF81383">
    <property type="entry name" value="F-box domain"/>
    <property type="match status" value="1"/>
</dbReference>
<dbReference type="InterPro" id="IPR017451">
    <property type="entry name" value="F-box-assoc_interact_dom"/>
</dbReference>
<dbReference type="SMART" id="SM00256">
    <property type="entry name" value="FBOX"/>
    <property type="match status" value="1"/>
</dbReference>
<dbReference type="OMA" id="HYWLAND"/>
<reference evidence="2 4" key="1">
    <citation type="journal article" date="2017" name="Nature">
        <title>The sunflower genome provides insights into oil metabolism, flowering and Asterid evolution.</title>
        <authorList>
            <person name="Badouin H."/>
            <person name="Gouzy J."/>
            <person name="Grassa C.J."/>
            <person name="Murat F."/>
            <person name="Staton S.E."/>
            <person name="Cottret L."/>
            <person name="Lelandais-Briere C."/>
            <person name="Owens G.L."/>
            <person name="Carrere S."/>
            <person name="Mayjonade B."/>
            <person name="Legrand L."/>
            <person name="Gill N."/>
            <person name="Kane N.C."/>
            <person name="Bowers J.E."/>
            <person name="Hubner S."/>
            <person name="Bellec A."/>
            <person name="Berard A."/>
            <person name="Berges H."/>
            <person name="Blanchet N."/>
            <person name="Boniface M.C."/>
            <person name="Brunel D."/>
            <person name="Catrice O."/>
            <person name="Chaidir N."/>
            <person name="Claudel C."/>
            <person name="Donnadieu C."/>
            <person name="Faraut T."/>
            <person name="Fievet G."/>
            <person name="Helmstetter N."/>
            <person name="King M."/>
            <person name="Knapp S.J."/>
            <person name="Lai Z."/>
            <person name="Le Paslier M.C."/>
            <person name="Lippi Y."/>
            <person name="Lorenzon L."/>
            <person name="Mandel J.R."/>
            <person name="Marage G."/>
            <person name="Marchand G."/>
            <person name="Marquand E."/>
            <person name="Bret-Mestries E."/>
            <person name="Morien E."/>
            <person name="Nambeesan S."/>
            <person name="Nguyen T."/>
            <person name="Pegot-Espagnet P."/>
            <person name="Pouilly N."/>
            <person name="Raftis F."/>
            <person name="Sallet E."/>
            <person name="Schiex T."/>
            <person name="Thomas J."/>
            <person name="Vandecasteele C."/>
            <person name="Vares D."/>
            <person name="Vear F."/>
            <person name="Vautrin S."/>
            <person name="Crespi M."/>
            <person name="Mangin B."/>
            <person name="Burke J.M."/>
            <person name="Salse J."/>
            <person name="Munos S."/>
            <person name="Vincourt P."/>
            <person name="Rieseberg L.H."/>
            <person name="Langlade N.B."/>
        </authorList>
    </citation>
    <scope>NUCLEOTIDE SEQUENCE [LARGE SCALE GENOMIC DNA]</scope>
    <source>
        <strain evidence="4">cv. SF193</strain>
        <tissue evidence="2">Leaves</tissue>
    </source>
</reference>
<dbReference type="Proteomes" id="UP000215914">
    <property type="component" value="Chromosome 6"/>
</dbReference>
<sequence length="363" mass="42266">MSDNIPYDIQVDILKKLPVKSLIQFRSICKAWKSLVDSADFVKHYRGQMQHLLVSYYEHSYSFGRKYVSIADDDTFPQKKVPLTNPMSLNNPRLIGTSHGLLCLYSYSDDMVVIWNLCIRKVVAVVLYNVEHDAGSWDYLGFGVCRETNDPKIIRITSVTWCDINGLSYVPWQVEVFPLSTGAWRTPFSTNFPSKSIYFRFENYDQVVIDGVHYWLANDISCNLIFSFDMTREEFSEINLPDGLAHKSDYTLSMSKLRESLVVLDRDDDEMVFVVWMMEDGVSKTFTKPFTINYNTPDALYFVLGFRKTGEAIIEGRRQLFVYEPYSKHIKNFGIDGKYYDFFVHSYMETLILLDQPNLRVFN</sequence>
<organism evidence="3 4">
    <name type="scientific">Helianthus annuus</name>
    <name type="common">Common sunflower</name>
    <dbReference type="NCBI Taxonomy" id="4232"/>
    <lineage>
        <taxon>Eukaryota</taxon>
        <taxon>Viridiplantae</taxon>
        <taxon>Streptophyta</taxon>
        <taxon>Embryophyta</taxon>
        <taxon>Tracheophyta</taxon>
        <taxon>Spermatophyta</taxon>
        <taxon>Magnoliopsida</taxon>
        <taxon>eudicotyledons</taxon>
        <taxon>Gunneridae</taxon>
        <taxon>Pentapetalae</taxon>
        <taxon>asterids</taxon>
        <taxon>campanulids</taxon>
        <taxon>Asterales</taxon>
        <taxon>Asteraceae</taxon>
        <taxon>Asteroideae</taxon>
        <taxon>Heliantheae alliance</taxon>
        <taxon>Heliantheae</taxon>
        <taxon>Helianthus</taxon>
    </lineage>
</organism>
<dbReference type="EMBL" id="CM007895">
    <property type="protein sequence ID" value="OTG23606.1"/>
    <property type="molecule type" value="Genomic_DNA"/>
</dbReference>
<reference evidence="2" key="3">
    <citation type="submission" date="2020-06" db="EMBL/GenBank/DDBJ databases">
        <title>Helianthus annuus Genome sequencing and assembly Release 2.</title>
        <authorList>
            <person name="Gouzy J."/>
            <person name="Langlade N."/>
            <person name="Munos S."/>
        </authorList>
    </citation>
    <scope>NUCLEOTIDE SEQUENCE</scope>
    <source>
        <tissue evidence="2">Leaves</tissue>
    </source>
</reference>
<dbReference type="Gene3D" id="1.20.1280.50">
    <property type="match status" value="1"/>
</dbReference>